<evidence type="ECO:0000256" key="9">
    <source>
        <dbReference type="PIRNR" id="PIRNR036392"/>
    </source>
</evidence>
<dbReference type="PROSITE" id="PS51294">
    <property type="entry name" value="HTH_MYB"/>
    <property type="match status" value="1"/>
</dbReference>
<dbReference type="FunFam" id="1.10.10.60:FF:000007">
    <property type="entry name" value="Two-component response regulator"/>
    <property type="match status" value="1"/>
</dbReference>
<comment type="subcellular location">
    <subcellularLocation>
        <location evidence="1 9">Nucleus</location>
    </subcellularLocation>
</comment>
<keyword evidence="6 9" id="KW-0010">Activator</keyword>
<evidence type="ECO:0000256" key="8">
    <source>
        <dbReference type="ARBA" id="ARBA00023242"/>
    </source>
</evidence>
<feature type="compositionally biased region" description="Basic and acidic residues" evidence="11">
    <location>
        <begin position="206"/>
        <end position="218"/>
    </location>
</feature>
<dbReference type="InterPro" id="IPR009057">
    <property type="entry name" value="Homeodomain-like_sf"/>
</dbReference>
<dbReference type="Gene3D" id="3.40.50.2300">
    <property type="match status" value="1"/>
</dbReference>
<dbReference type="PROSITE" id="PS50110">
    <property type="entry name" value="RESPONSE_REGULATORY"/>
    <property type="match status" value="1"/>
</dbReference>
<organism evidence="14 15">
    <name type="scientific">Macleaya cordata</name>
    <name type="common">Five-seeded plume-poppy</name>
    <name type="synonym">Bocconia cordata</name>
    <dbReference type="NCBI Taxonomy" id="56857"/>
    <lineage>
        <taxon>Eukaryota</taxon>
        <taxon>Viridiplantae</taxon>
        <taxon>Streptophyta</taxon>
        <taxon>Embryophyta</taxon>
        <taxon>Tracheophyta</taxon>
        <taxon>Spermatophyta</taxon>
        <taxon>Magnoliopsida</taxon>
        <taxon>Ranunculales</taxon>
        <taxon>Papaveraceae</taxon>
        <taxon>Papaveroideae</taxon>
        <taxon>Macleaya</taxon>
    </lineage>
</organism>
<keyword evidence="8 9" id="KW-0539">Nucleus</keyword>
<name>A0A200PW20_MACCD</name>
<dbReference type="NCBIfam" id="TIGR01557">
    <property type="entry name" value="myb_SHAQKYF"/>
    <property type="match status" value="1"/>
</dbReference>
<keyword evidence="15" id="KW-1185">Reference proteome</keyword>
<dbReference type="InterPro" id="IPR006447">
    <property type="entry name" value="Myb_dom_plants"/>
</dbReference>
<gene>
    <name evidence="14" type="ORF">BVC80_9099g218</name>
</gene>
<accession>A0A200PW20</accession>
<dbReference type="InterPro" id="IPR001789">
    <property type="entry name" value="Sig_transdc_resp-reg_receiver"/>
</dbReference>
<sequence>MMSNLKGVTSSISSSSRDSTKESGSCGGGGGGGGGGSGGGLISNDDEFPPTGLRVLVVDNDPLCLQELEKMLQSLLFEVTTCSSAMDALCKLQEKKYKFDMVLTEVHLPHMNGFELLEQISMQLDQIPVIMMSSDERGNVALKGVKKGACDYLIKPIRVQLIQNIWQHVVRKRMKELKELDHSGNIDDSERHQKSLEDAGYLSSGNERRLKSSKRMKEGEDDTEDRDDTSTVKKPRVVWSDELHNQFVAAVNQLGIDRAVPKKILELMNVPGISRENVASHLQKYRLHLNKNPSGPNAPFMDREEANLNQLDLQSLSVTAQHPLHSNIISDQRNIFIPEVSSSRFGTGQQQLSNPNKQLMLVNGLPNSMGLQVSEGALGHRNFTARTGLTGHADNFVHGNHNSSLMLRMAQSQYRGHLLNGIASGQQILSNELEGQVLVRNETVVNVRGAAYNPLPQPSPAINLPMSHIVEFPENYGAFDSTAGVPGFTSTWMFQDEKNVKLSSFSDELYRNNSVDPKLRNLTYDSSVCDHHSFLTNQKNEQNNDNIKQENEHGNNPCNIVIFQNNLQVDNSTGINAEMRANSRCDRDQR</sequence>
<reference evidence="14 15" key="1">
    <citation type="journal article" date="2017" name="Mol. Plant">
        <title>The Genome of Medicinal Plant Macleaya cordata Provides New Insights into Benzylisoquinoline Alkaloids Metabolism.</title>
        <authorList>
            <person name="Liu X."/>
            <person name="Liu Y."/>
            <person name="Huang P."/>
            <person name="Ma Y."/>
            <person name="Qing Z."/>
            <person name="Tang Q."/>
            <person name="Cao H."/>
            <person name="Cheng P."/>
            <person name="Zheng Y."/>
            <person name="Yuan Z."/>
            <person name="Zhou Y."/>
            <person name="Liu J."/>
            <person name="Tang Z."/>
            <person name="Zhuo Y."/>
            <person name="Zhang Y."/>
            <person name="Yu L."/>
            <person name="Huang J."/>
            <person name="Yang P."/>
            <person name="Peng Q."/>
            <person name="Zhang J."/>
            <person name="Jiang W."/>
            <person name="Zhang Z."/>
            <person name="Lin K."/>
            <person name="Ro D.K."/>
            <person name="Chen X."/>
            <person name="Xiong X."/>
            <person name="Shang Y."/>
            <person name="Huang S."/>
            <person name="Zeng J."/>
        </authorList>
    </citation>
    <scope>NUCLEOTIDE SEQUENCE [LARGE SCALE GENOMIC DNA]</scope>
    <source>
        <strain evidence="15">cv. BLH2017</strain>
        <tissue evidence="14">Root</tissue>
    </source>
</reference>
<comment type="function">
    <text evidence="9">Transcriptional activator that binds specific DNA sequence.</text>
</comment>
<dbReference type="InterPro" id="IPR011006">
    <property type="entry name" value="CheY-like_superfamily"/>
</dbReference>
<feature type="compositionally biased region" description="Gly residues" evidence="11">
    <location>
        <begin position="25"/>
        <end position="41"/>
    </location>
</feature>
<dbReference type="PANTHER" id="PTHR43874">
    <property type="entry name" value="TWO-COMPONENT RESPONSE REGULATOR"/>
    <property type="match status" value="1"/>
</dbReference>
<evidence type="ECO:0000256" key="2">
    <source>
        <dbReference type="ARBA" id="ARBA00022553"/>
    </source>
</evidence>
<evidence type="ECO:0000256" key="6">
    <source>
        <dbReference type="ARBA" id="ARBA00023159"/>
    </source>
</evidence>
<dbReference type="PANTHER" id="PTHR43874:SF67">
    <property type="entry name" value="TWO-COMPONENT RESPONSE REGULATOR ARR2"/>
    <property type="match status" value="1"/>
</dbReference>
<dbReference type="GO" id="GO:0005634">
    <property type="term" value="C:nucleus"/>
    <property type="evidence" value="ECO:0007669"/>
    <property type="project" value="UniProtKB-SubCell"/>
</dbReference>
<feature type="domain" description="Response regulatory" evidence="12">
    <location>
        <begin position="54"/>
        <end position="170"/>
    </location>
</feature>
<evidence type="ECO:0000313" key="15">
    <source>
        <dbReference type="Proteomes" id="UP000195402"/>
    </source>
</evidence>
<keyword evidence="4 9" id="KW-0805">Transcription regulation</keyword>
<evidence type="ECO:0000256" key="5">
    <source>
        <dbReference type="ARBA" id="ARBA00023125"/>
    </source>
</evidence>
<feature type="region of interest" description="Disordered" evidence="11">
    <location>
        <begin position="1"/>
        <end position="44"/>
    </location>
</feature>
<keyword evidence="3 9" id="KW-0902">Two-component regulatory system</keyword>
<dbReference type="Gene3D" id="1.10.10.60">
    <property type="entry name" value="Homeodomain-like"/>
    <property type="match status" value="1"/>
</dbReference>
<dbReference type="CDD" id="cd17584">
    <property type="entry name" value="REC_typeB_ARR-like"/>
    <property type="match status" value="1"/>
</dbReference>
<feature type="domain" description="HTH myb-type" evidence="13">
    <location>
        <begin position="231"/>
        <end position="290"/>
    </location>
</feature>
<dbReference type="SUPFAM" id="SSF52172">
    <property type="entry name" value="CheY-like"/>
    <property type="match status" value="1"/>
</dbReference>
<evidence type="ECO:0000256" key="11">
    <source>
        <dbReference type="SAM" id="MobiDB-lite"/>
    </source>
</evidence>
<keyword evidence="5 9" id="KW-0238">DNA-binding</keyword>
<feature type="compositionally biased region" description="Basic and acidic residues" evidence="11">
    <location>
        <begin position="184"/>
        <end position="197"/>
    </location>
</feature>
<proteinExistence type="predicted"/>
<evidence type="ECO:0000256" key="4">
    <source>
        <dbReference type="ARBA" id="ARBA00023015"/>
    </source>
</evidence>
<dbReference type="SUPFAM" id="SSF46689">
    <property type="entry name" value="Homeodomain-like"/>
    <property type="match status" value="1"/>
</dbReference>
<dbReference type="PIRSF" id="PIRSF036392">
    <property type="entry name" value="RR_ARR_type-B"/>
    <property type="match status" value="1"/>
</dbReference>
<dbReference type="Pfam" id="PF00072">
    <property type="entry name" value="Response_reg"/>
    <property type="match status" value="1"/>
</dbReference>
<evidence type="ECO:0000259" key="12">
    <source>
        <dbReference type="PROSITE" id="PS50110"/>
    </source>
</evidence>
<evidence type="ECO:0000259" key="13">
    <source>
        <dbReference type="PROSITE" id="PS51294"/>
    </source>
</evidence>
<dbReference type="OrthoDB" id="60033at2759"/>
<dbReference type="InParanoid" id="A0A200PW20"/>
<protein>
    <recommendedName>
        <fullName evidence="9">Two-component response regulator</fullName>
    </recommendedName>
</protein>
<dbReference type="Pfam" id="PF00249">
    <property type="entry name" value="Myb_DNA-binding"/>
    <property type="match status" value="1"/>
</dbReference>
<dbReference type="InterPro" id="IPR045279">
    <property type="entry name" value="ARR-like"/>
</dbReference>
<dbReference type="Proteomes" id="UP000195402">
    <property type="component" value="Unassembled WGS sequence"/>
</dbReference>
<evidence type="ECO:0000313" key="14">
    <source>
        <dbReference type="EMBL" id="OVA02408.1"/>
    </source>
</evidence>
<dbReference type="GO" id="GO:0009736">
    <property type="term" value="P:cytokinin-activated signaling pathway"/>
    <property type="evidence" value="ECO:0007669"/>
    <property type="project" value="InterPro"/>
</dbReference>
<evidence type="ECO:0000256" key="3">
    <source>
        <dbReference type="ARBA" id="ARBA00023012"/>
    </source>
</evidence>
<dbReference type="GO" id="GO:0003700">
    <property type="term" value="F:DNA-binding transcription factor activity"/>
    <property type="evidence" value="ECO:0007669"/>
    <property type="project" value="UniProtKB-UniRule"/>
</dbReference>
<comment type="caution">
    <text evidence="10">Lacks conserved residue(s) required for the propagation of feature annotation.</text>
</comment>
<dbReference type="GO" id="GO:0000160">
    <property type="term" value="P:phosphorelay signal transduction system"/>
    <property type="evidence" value="ECO:0007669"/>
    <property type="project" value="UniProtKB-KW"/>
</dbReference>
<dbReference type="EMBL" id="MVGT01003956">
    <property type="protein sequence ID" value="OVA02408.1"/>
    <property type="molecule type" value="Genomic_DNA"/>
</dbReference>
<dbReference type="GO" id="GO:0003677">
    <property type="term" value="F:DNA binding"/>
    <property type="evidence" value="ECO:0007669"/>
    <property type="project" value="UniProtKB-KW"/>
</dbReference>
<dbReference type="InterPro" id="IPR001005">
    <property type="entry name" value="SANT/Myb"/>
</dbReference>
<dbReference type="InterPro" id="IPR017053">
    <property type="entry name" value="Response_reg_B-typ_pln"/>
</dbReference>
<evidence type="ECO:0000256" key="10">
    <source>
        <dbReference type="PROSITE-ProRule" id="PRU00169"/>
    </source>
</evidence>
<dbReference type="AlphaFoldDB" id="A0A200PW20"/>
<comment type="caution">
    <text evidence="14">The sequence shown here is derived from an EMBL/GenBank/DDBJ whole genome shotgun (WGS) entry which is preliminary data.</text>
</comment>
<feature type="region of interest" description="Disordered" evidence="11">
    <location>
        <begin position="184"/>
        <end position="233"/>
    </location>
</feature>
<dbReference type="InterPro" id="IPR017930">
    <property type="entry name" value="Myb_dom"/>
</dbReference>
<dbReference type="OMA" id="INLPMSH"/>
<evidence type="ECO:0000256" key="1">
    <source>
        <dbReference type="ARBA" id="ARBA00004123"/>
    </source>
</evidence>
<dbReference type="SMART" id="SM00448">
    <property type="entry name" value="REC"/>
    <property type="match status" value="1"/>
</dbReference>
<keyword evidence="7 9" id="KW-0804">Transcription</keyword>
<dbReference type="STRING" id="56857.A0A200PW20"/>
<keyword evidence="2" id="KW-0597">Phosphoprotein</keyword>
<evidence type="ECO:0000256" key="7">
    <source>
        <dbReference type="ARBA" id="ARBA00023163"/>
    </source>
</evidence>